<evidence type="ECO:0000313" key="2">
    <source>
        <dbReference type="Proteomes" id="UP001562457"/>
    </source>
</evidence>
<name>A0ABQ0D3U8_9HELI</name>
<sequence>MQYKYLGDYSSIKFCKDCFIELRFLYKFREVLKRIKPYLQTKTLSIWLNMVYVV</sequence>
<keyword evidence="2" id="KW-1185">Reference proteome</keyword>
<dbReference type="Proteomes" id="UP001562457">
    <property type="component" value="Unassembled WGS sequence"/>
</dbReference>
<gene>
    <name evidence="1" type="ORF">NHP164001_08700</name>
</gene>
<proteinExistence type="predicted"/>
<protein>
    <submittedName>
        <fullName evidence="1">Uncharacterized protein</fullName>
    </submittedName>
</protein>
<evidence type="ECO:0000313" key="1">
    <source>
        <dbReference type="EMBL" id="GAB0172854.1"/>
    </source>
</evidence>
<organism evidence="1 2">
    <name type="scientific">Helicobacter trogontum</name>
    <dbReference type="NCBI Taxonomy" id="50960"/>
    <lineage>
        <taxon>Bacteria</taxon>
        <taxon>Pseudomonadati</taxon>
        <taxon>Campylobacterota</taxon>
        <taxon>Epsilonproteobacteria</taxon>
        <taxon>Campylobacterales</taxon>
        <taxon>Helicobacteraceae</taxon>
        <taxon>Helicobacter</taxon>
    </lineage>
</organism>
<dbReference type="EMBL" id="BAAFHN010000015">
    <property type="protein sequence ID" value="GAB0172854.1"/>
    <property type="molecule type" value="Genomic_DNA"/>
</dbReference>
<comment type="caution">
    <text evidence="1">The sequence shown here is derived from an EMBL/GenBank/DDBJ whole genome shotgun (WGS) entry which is preliminary data.</text>
</comment>
<reference evidence="1 2" key="1">
    <citation type="submission" date="2024-06" db="EMBL/GenBank/DDBJ databases">
        <title>Draft genome sequence of Helicobacter trogontum NHP16-4001.</title>
        <authorList>
            <person name="Rimbara E."/>
            <person name="Suzuki M."/>
        </authorList>
    </citation>
    <scope>NUCLEOTIDE SEQUENCE [LARGE SCALE GENOMIC DNA]</scope>
    <source>
        <strain evidence="1 2">NHP16-4001</strain>
    </source>
</reference>
<accession>A0ABQ0D3U8</accession>